<keyword evidence="3" id="KW-1185">Reference proteome</keyword>
<feature type="compositionally biased region" description="Polar residues" evidence="1">
    <location>
        <begin position="958"/>
        <end position="970"/>
    </location>
</feature>
<feature type="compositionally biased region" description="Low complexity" evidence="1">
    <location>
        <begin position="799"/>
        <end position="810"/>
    </location>
</feature>
<comment type="caution">
    <text evidence="2">The sequence shown here is derived from an EMBL/GenBank/DDBJ whole genome shotgun (WGS) entry which is preliminary data.</text>
</comment>
<feature type="region of interest" description="Disordered" evidence="1">
    <location>
        <begin position="919"/>
        <end position="939"/>
    </location>
</feature>
<accession>A0A836LMJ3</accession>
<evidence type="ECO:0000313" key="3">
    <source>
        <dbReference type="Proteomes" id="UP000674318"/>
    </source>
</evidence>
<reference evidence="2 3" key="1">
    <citation type="submission" date="2021-02" db="EMBL/GenBank/DDBJ databases">
        <title>Porcisia hertigi Genome sequencing and assembly.</title>
        <authorList>
            <person name="Almutairi H."/>
            <person name="Gatherer D."/>
        </authorList>
    </citation>
    <scope>NUCLEOTIDE SEQUENCE [LARGE SCALE GENOMIC DNA]</scope>
    <source>
        <strain evidence="2 3">C119</strain>
    </source>
</reference>
<gene>
    <name evidence="2" type="ORF">JKF63_07846</name>
</gene>
<feature type="compositionally biased region" description="Basic and acidic residues" evidence="1">
    <location>
        <begin position="682"/>
        <end position="697"/>
    </location>
</feature>
<feature type="region of interest" description="Disordered" evidence="1">
    <location>
        <begin position="397"/>
        <end position="438"/>
    </location>
</feature>
<dbReference type="OrthoDB" id="266940at2759"/>
<feature type="region of interest" description="Disordered" evidence="1">
    <location>
        <begin position="277"/>
        <end position="299"/>
    </location>
</feature>
<feature type="region of interest" description="Disordered" evidence="1">
    <location>
        <begin position="645"/>
        <end position="702"/>
    </location>
</feature>
<protein>
    <submittedName>
        <fullName evidence="2">Uncharacterized protein</fullName>
    </submittedName>
</protein>
<organism evidence="2 3">
    <name type="scientific">Porcisia hertigi</name>
    <dbReference type="NCBI Taxonomy" id="2761500"/>
    <lineage>
        <taxon>Eukaryota</taxon>
        <taxon>Discoba</taxon>
        <taxon>Euglenozoa</taxon>
        <taxon>Kinetoplastea</taxon>
        <taxon>Metakinetoplastina</taxon>
        <taxon>Trypanosomatida</taxon>
        <taxon>Trypanosomatidae</taxon>
        <taxon>Leishmaniinae</taxon>
        <taxon>Porcisia</taxon>
    </lineage>
</organism>
<evidence type="ECO:0000256" key="1">
    <source>
        <dbReference type="SAM" id="MobiDB-lite"/>
    </source>
</evidence>
<feature type="region of interest" description="Disordered" evidence="1">
    <location>
        <begin position="232"/>
        <end position="255"/>
    </location>
</feature>
<name>A0A836LMJ3_9TRYP</name>
<evidence type="ECO:0000313" key="2">
    <source>
        <dbReference type="EMBL" id="KAG5512321.1"/>
    </source>
</evidence>
<feature type="compositionally biased region" description="Low complexity" evidence="1">
    <location>
        <begin position="172"/>
        <end position="190"/>
    </location>
</feature>
<feature type="region of interest" description="Disordered" evidence="1">
    <location>
        <begin position="768"/>
        <end position="810"/>
    </location>
</feature>
<feature type="compositionally biased region" description="Basic and acidic residues" evidence="1">
    <location>
        <begin position="420"/>
        <end position="430"/>
    </location>
</feature>
<feature type="region of interest" description="Disordered" evidence="1">
    <location>
        <begin position="1"/>
        <end position="117"/>
    </location>
</feature>
<feature type="region of interest" description="Disordered" evidence="1">
    <location>
        <begin position="955"/>
        <end position="979"/>
    </location>
</feature>
<dbReference type="RefSeq" id="XP_067760033.1">
    <property type="nucleotide sequence ID" value="XM_067903774.1"/>
</dbReference>
<dbReference type="GeneID" id="94293851"/>
<feature type="region of interest" description="Disordered" evidence="1">
    <location>
        <begin position="136"/>
        <end position="197"/>
    </location>
</feature>
<proteinExistence type="predicted"/>
<feature type="compositionally biased region" description="Polar residues" evidence="1">
    <location>
        <begin position="136"/>
        <end position="148"/>
    </location>
</feature>
<dbReference type="Proteomes" id="UP000674318">
    <property type="component" value="Chromosome 1"/>
</dbReference>
<sequence>MQAEAVCEVRGSQAALPVNRDATRSNDSLVSTSPHKPPQQQARHAGEDEERGTSRRTSPPFVAQRDAQPGTVSCSGGDAADRSPPSHRCDVYGALSDTEEPSSGVLHPPKQPQEASPPLPLLARMAELCAPQTIPSTSISAKQPSTAIGTDCSPPHLAGQTEDGAPAEPPRKAVASASAKATLTASSPSPRTWSSCAHSDLPARYRDTPGYYCTYCSYTVCSDCLSLTDLQDQQQQQQPSSSPSSSSSGASMSSEESEMDWLNAVIASPATAVRSGEAAGSAHEAATGTAATASASSGSRTTPLRCHLCRRGVLMREEALLHEWCCEGPAPAVRLHGGGGGGNNSFVYGTTNLHKYYLMRAQREARLSSTEPLLAQVLAVYPPATLDARDVSGGAEGSAPCVIQSPLQQRHSRRGAPRTVSDKKSAHGRDPLPSASPVHGQRLVRSHVGAPTNMAACSRNGTAHPLESCEEGGSFTFSVWNPRMEVQLVWCAVNREAREEAPASHDLCQHGNVGHCSGVLLPLSASITPLFVWCCPPSLPGLPARPFRVSVPYGLYAFANVHALALYMASDIFKKASTQLTTTAAGGNGDGHGAHNVRLSSVKVVPAATLRALLMVNVLHHVATTPVPLRLAGRRRLGLPLTAAASQTSHHHLGGPHPMQQQHPPSPNVAHRATPPPTSLKRSREREDGSGEGEDFRSSALPSAADLQWPRGLASTELALCVDHLLQGRSVAVYGIGSKFFFLHHVAQSAELKHLRVVVVDASLGRGLGDGSTTAATSMAGGDSQGAGPRGRRSGGSRGTNAPGGTAGTPSIVRQLITVGNTLMKRVRCTAATAEVPRQGDKAAAPRRQQETHELLVQKPPGAAGGGVTLPLKRAALVGEVARSPAMARDVTSAALQSASAPSQTAVLPVDVVDVDNSSSIRTSSSREESEGAGMLETLGTSRRDEAIGTATAPATKEMTTPSRSMLASRQHQRGPPSVTELMCTPSSQRGDTNLSSPATTLLPLMSPVPAFFEVLQRTVSGFLGDDSVTWTDAKDREGDEATPHCVCRELPEYAGGEPHLPKLPPLPLAASSQRGGDRVLEVTCRAPLMRFASDAVRQLAVKSVRRQQTSRRCVQWISLPSTTASAVLAEQMPHLAATRTPTSLHVPPRMYLAEAHALRPGWSPPLLLVLHNVDLLNTEEAGLLVELCAAFAYPYPHLQLLLSFDDPRWPLTPLASALERIGLCAVQLRSLLLPRVHEMQHVSSMRILADSEALAAGGAGSLGLKAMEGGRHGASAATGAGGLANTSASGSHLLYDTMRRVLFSLPQAFSGLLRILIDVQEEVGEGQKISIFVAKDRFEQHGMMVSQGRLKALLQELTSNRIAQYDAAEHALTVMQPRKLRTVLDEVVAQREAAAATAASSVSGLHN</sequence>
<feature type="compositionally biased region" description="Polar residues" evidence="1">
    <location>
        <begin position="25"/>
        <end position="42"/>
    </location>
</feature>
<feature type="compositionally biased region" description="Low complexity" evidence="1">
    <location>
        <begin position="232"/>
        <end position="254"/>
    </location>
</feature>
<dbReference type="EMBL" id="JAFJZO010000001">
    <property type="protein sequence ID" value="KAG5512321.1"/>
    <property type="molecule type" value="Genomic_DNA"/>
</dbReference>
<dbReference type="KEGG" id="phet:94293851"/>